<proteinExistence type="predicted"/>
<organism evidence="2">
    <name type="scientific">Chromera velia CCMP2878</name>
    <dbReference type="NCBI Taxonomy" id="1169474"/>
    <lineage>
        <taxon>Eukaryota</taxon>
        <taxon>Sar</taxon>
        <taxon>Alveolata</taxon>
        <taxon>Colpodellida</taxon>
        <taxon>Chromeraceae</taxon>
        <taxon>Chromera</taxon>
    </lineage>
</organism>
<name>A0A0G4FDR6_9ALVE</name>
<dbReference type="EMBL" id="CDMZ01000300">
    <property type="protein sequence ID" value="CEM11323.1"/>
    <property type="molecule type" value="Genomic_DNA"/>
</dbReference>
<sequence>MLDKSRDSNKAGRKGSGENDDVINRAATAVATAVSNTLIPKFTEITIALEGLRLSAISRDEAVTLIGQAEQRVEVRLDQVEMIVEEERVLTLLEWVKKEKALDHAKRGTVVVKHLPFGLCFTRDDLKAAESLGAFIEGEWKRQKKFSQELYPYSPLRRCLSMLGGVSSGEPNIDGSWGMSWRIESFFYRSTMDMRGEPSHTGELKLTPGDAAALLSVYDEARNRLGIEEGRPLPLSLPTDTKILNQKIVMHPGASPLFRFFGKVDRATRAVEGGFATEAQQNLKDRYHVVVQDFRKVTGPTSTRVAGLTVRLRQFSADWRLGRIEGSRAPDLGAGGMVEPDAPRQVDLGVCLRRTHDEANGNPGTAEQTHRHRQRMQRGEAGGVRRGLLFGPQQQQRTDGWGGLFRVLNTAPSRQGGPIQGGENGDAMADVQSPVNPAQTDEEGWESRVAEFNRVDRPAGNSGEGEGRAGPSQ</sequence>
<feature type="region of interest" description="Disordered" evidence="1">
    <location>
        <begin position="408"/>
        <end position="473"/>
    </location>
</feature>
<evidence type="ECO:0000256" key="1">
    <source>
        <dbReference type="SAM" id="MobiDB-lite"/>
    </source>
</evidence>
<dbReference type="VEuPathDB" id="CryptoDB:Cvel_16502"/>
<evidence type="ECO:0000313" key="2">
    <source>
        <dbReference type="EMBL" id="CEM11323.1"/>
    </source>
</evidence>
<protein>
    <submittedName>
        <fullName evidence="2">Uncharacterized protein</fullName>
    </submittedName>
</protein>
<gene>
    <name evidence="2" type="ORF">Cvel_16502</name>
</gene>
<reference evidence="2" key="1">
    <citation type="submission" date="2014-11" db="EMBL/GenBank/DDBJ databases">
        <authorList>
            <person name="Otto D Thomas"/>
            <person name="Naeem Raeece"/>
        </authorList>
    </citation>
    <scope>NUCLEOTIDE SEQUENCE</scope>
</reference>
<feature type="region of interest" description="Disordered" evidence="1">
    <location>
        <begin position="355"/>
        <end position="384"/>
    </location>
</feature>
<dbReference type="AlphaFoldDB" id="A0A0G4FDR6"/>
<accession>A0A0G4FDR6</accession>
<feature type="compositionally biased region" description="Basic and acidic residues" evidence="1">
    <location>
        <begin position="445"/>
        <end position="457"/>
    </location>
</feature>
<dbReference type="PhylomeDB" id="A0A0G4FDR6"/>